<dbReference type="Proteomes" id="UP000177078">
    <property type="component" value="Unassembled WGS sequence"/>
</dbReference>
<dbReference type="InterPro" id="IPR005727">
    <property type="entry name" value="Ribosomal_uL22_bac/chlpt-type"/>
</dbReference>
<dbReference type="PROSITE" id="PS00464">
    <property type="entry name" value="RIBOSOMAL_L22"/>
    <property type="match status" value="1"/>
</dbReference>
<dbReference type="GO" id="GO:0006412">
    <property type="term" value="P:translation"/>
    <property type="evidence" value="ECO:0007669"/>
    <property type="project" value="UniProtKB-UniRule"/>
</dbReference>
<dbReference type="HAMAP" id="MF_01331_B">
    <property type="entry name" value="Ribosomal_uL22_B"/>
    <property type="match status" value="1"/>
</dbReference>
<gene>
    <name evidence="7" type="primary">rplV</name>
    <name evidence="12" type="ORF">A3F15_01355</name>
</gene>
<evidence type="ECO:0000256" key="8">
    <source>
        <dbReference type="RuleBase" id="RU004005"/>
    </source>
</evidence>
<dbReference type="GO" id="GO:0003735">
    <property type="term" value="F:structural constituent of ribosome"/>
    <property type="evidence" value="ECO:0007669"/>
    <property type="project" value="InterPro"/>
</dbReference>
<evidence type="ECO:0000256" key="2">
    <source>
        <dbReference type="ARBA" id="ARBA00022730"/>
    </source>
</evidence>
<comment type="function">
    <text evidence="7">The globular domain of the protein is located near the polypeptide exit tunnel on the outside of the subunit, while an extended beta-hairpin is found that lines the wall of the exit tunnel in the center of the 70S ribosome.</text>
</comment>
<evidence type="ECO:0000313" key="13">
    <source>
        <dbReference type="Proteomes" id="UP000177078"/>
    </source>
</evidence>
<dbReference type="GO" id="GO:0022625">
    <property type="term" value="C:cytosolic large ribosomal subunit"/>
    <property type="evidence" value="ECO:0007669"/>
    <property type="project" value="TreeGrafter"/>
</dbReference>
<evidence type="ECO:0000256" key="11">
    <source>
        <dbReference type="SAM" id="MobiDB-lite"/>
    </source>
</evidence>
<dbReference type="InterPro" id="IPR018260">
    <property type="entry name" value="Ribosomal_uL22_CS"/>
</dbReference>
<dbReference type="SUPFAM" id="SSF54843">
    <property type="entry name" value="Ribosomal protein L22"/>
    <property type="match status" value="1"/>
</dbReference>
<evidence type="ECO:0000256" key="6">
    <source>
        <dbReference type="ARBA" id="ARBA00035207"/>
    </source>
</evidence>
<comment type="caution">
    <text evidence="12">The sequence shown here is derived from an EMBL/GenBank/DDBJ whole genome shotgun (WGS) entry which is preliminary data.</text>
</comment>
<name>A0A1G2RBA8_9BACT</name>
<comment type="function">
    <text evidence="7 10">This protein binds specifically to 23S rRNA; its binding is stimulated by other ribosomal proteins, e.g., L4, L17, and L20. It is important during the early stages of 50S assembly. It makes multiple contacts with different domains of the 23S rRNA in the assembled 50S subunit and ribosome.</text>
</comment>
<feature type="compositionally biased region" description="Basic and acidic residues" evidence="11">
    <location>
        <begin position="114"/>
        <end position="135"/>
    </location>
</feature>
<proteinExistence type="inferred from homology"/>
<evidence type="ECO:0000256" key="3">
    <source>
        <dbReference type="ARBA" id="ARBA00022884"/>
    </source>
</evidence>
<dbReference type="PANTHER" id="PTHR13501:SF8">
    <property type="entry name" value="LARGE RIBOSOMAL SUBUNIT PROTEIN UL22M"/>
    <property type="match status" value="1"/>
</dbReference>
<dbReference type="InterPro" id="IPR047867">
    <property type="entry name" value="Ribosomal_uL22_bac/org-type"/>
</dbReference>
<keyword evidence="3 7" id="KW-0694">RNA-binding</keyword>
<comment type="similarity">
    <text evidence="1 7 8">Belongs to the universal ribosomal protein uL22 family.</text>
</comment>
<feature type="region of interest" description="Disordered" evidence="11">
    <location>
        <begin position="114"/>
        <end position="168"/>
    </location>
</feature>
<dbReference type="Pfam" id="PF00237">
    <property type="entry name" value="Ribosomal_L22"/>
    <property type="match status" value="1"/>
</dbReference>
<dbReference type="CDD" id="cd00336">
    <property type="entry name" value="Ribosomal_L22"/>
    <property type="match status" value="1"/>
</dbReference>
<dbReference type="EMBL" id="MHUC01000036">
    <property type="protein sequence ID" value="OHA70136.1"/>
    <property type="molecule type" value="Genomic_DNA"/>
</dbReference>
<dbReference type="InterPro" id="IPR036394">
    <property type="entry name" value="Ribosomal_uL22_sf"/>
</dbReference>
<keyword evidence="2 7" id="KW-0699">rRNA-binding</keyword>
<evidence type="ECO:0000256" key="9">
    <source>
        <dbReference type="RuleBase" id="RU004006"/>
    </source>
</evidence>
<evidence type="ECO:0000256" key="5">
    <source>
        <dbReference type="ARBA" id="ARBA00023274"/>
    </source>
</evidence>
<evidence type="ECO:0000313" key="12">
    <source>
        <dbReference type="EMBL" id="OHA70136.1"/>
    </source>
</evidence>
<sequence length="168" mass="19191">MKTIARLRYLNIAPRKVRLVADLIRGKSAKEARRMLSFVVKRSAKPILQLLNSAVANAKNNFQTDESNLYIAKIDIDGGPIRKKWRARARGSAARIQKRTSHISLFLQEIDEKSSRSKKAAELSADQSKDKETGRTPRQQRPRFRSASKTARPVSKQDAKKMFRRKAF</sequence>
<dbReference type="Gene3D" id="3.90.470.10">
    <property type="entry name" value="Ribosomal protein L22/L17"/>
    <property type="match status" value="1"/>
</dbReference>
<evidence type="ECO:0000256" key="10">
    <source>
        <dbReference type="RuleBase" id="RU004008"/>
    </source>
</evidence>
<evidence type="ECO:0000256" key="1">
    <source>
        <dbReference type="ARBA" id="ARBA00009451"/>
    </source>
</evidence>
<dbReference type="NCBIfam" id="TIGR01044">
    <property type="entry name" value="rplV_bact"/>
    <property type="match status" value="1"/>
</dbReference>
<dbReference type="AlphaFoldDB" id="A0A1G2RBA8"/>
<dbReference type="GO" id="GO:0019843">
    <property type="term" value="F:rRNA binding"/>
    <property type="evidence" value="ECO:0007669"/>
    <property type="project" value="UniProtKB-UniRule"/>
</dbReference>
<dbReference type="InterPro" id="IPR001063">
    <property type="entry name" value="Ribosomal_uL22"/>
</dbReference>
<organism evidence="12 13">
    <name type="scientific">Candidatus Wildermuthbacteria bacterium RIFCSPHIGHO2_12_FULL_40_12</name>
    <dbReference type="NCBI Taxonomy" id="1802457"/>
    <lineage>
        <taxon>Bacteria</taxon>
        <taxon>Candidatus Wildermuthiibacteriota</taxon>
    </lineage>
</organism>
<protein>
    <recommendedName>
        <fullName evidence="6 7">Large ribosomal subunit protein uL22</fullName>
    </recommendedName>
</protein>
<keyword evidence="4 7" id="KW-0689">Ribosomal protein</keyword>
<evidence type="ECO:0000256" key="4">
    <source>
        <dbReference type="ARBA" id="ARBA00022980"/>
    </source>
</evidence>
<evidence type="ECO:0000256" key="7">
    <source>
        <dbReference type="HAMAP-Rule" id="MF_01331"/>
    </source>
</evidence>
<dbReference type="STRING" id="1802457.A3F15_01355"/>
<dbReference type="PANTHER" id="PTHR13501">
    <property type="entry name" value="CHLOROPLAST 50S RIBOSOMAL PROTEIN L22-RELATED"/>
    <property type="match status" value="1"/>
</dbReference>
<reference evidence="12 13" key="1">
    <citation type="journal article" date="2016" name="Nat. Commun.">
        <title>Thousands of microbial genomes shed light on interconnected biogeochemical processes in an aquifer system.</title>
        <authorList>
            <person name="Anantharaman K."/>
            <person name="Brown C.T."/>
            <person name="Hug L.A."/>
            <person name="Sharon I."/>
            <person name="Castelle C.J."/>
            <person name="Probst A.J."/>
            <person name="Thomas B.C."/>
            <person name="Singh A."/>
            <person name="Wilkins M.J."/>
            <person name="Karaoz U."/>
            <person name="Brodie E.L."/>
            <person name="Williams K.H."/>
            <person name="Hubbard S.S."/>
            <person name="Banfield J.F."/>
        </authorList>
    </citation>
    <scope>NUCLEOTIDE SEQUENCE [LARGE SCALE GENOMIC DNA]</scope>
</reference>
<accession>A0A1G2RBA8</accession>
<comment type="subunit">
    <text evidence="7 9">Part of the 50S ribosomal subunit.</text>
</comment>
<keyword evidence="5 7" id="KW-0687">Ribonucleoprotein</keyword>